<protein>
    <submittedName>
        <fullName evidence="15">Natural cytotoxicity triggering receptor 3 ligand 1</fullName>
    </submittedName>
</protein>
<dbReference type="GO" id="GO:0042102">
    <property type="term" value="P:positive regulation of T cell proliferation"/>
    <property type="evidence" value="ECO:0007669"/>
    <property type="project" value="TreeGrafter"/>
</dbReference>
<comment type="subcellular location">
    <subcellularLocation>
        <location evidence="1">Cell membrane</location>
        <topology evidence="1">Single-pass type I membrane protein</topology>
    </subcellularLocation>
</comment>
<dbReference type="InterPro" id="IPR013783">
    <property type="entry name" value="Ig-like_fold"/>
</dbReference>
<dbReference type="PROSITE" id="PS50835">
    <property type="entry name" value="IG_LIKE"/>
    <property type="match status" value="2"/>
</dbReference>
<feature type="signal peptide" evidence="12">
    <location>
        <begin position="1"/>
        <end position="32"/>
    </location>
</feature>
<dbReference type="GO" id="GO:0006955">
    <property type="term" value="P:immune response"/>
    <property type="evidence" value="ECO:0007669"/>
    <property type="project" value="TreeGrafter"/>
</dbReference>
<dbReference type="InParanoid" id="A0A6P6ESK7"/>
<evidence type="ECO:0000313" key="15">
    <source>
        <dbReference type="RefSeq" id="XP_023575097.1"/>
    </source>
</evidence>
<organism evidence="14 15">
    <name type="scientific">Octodon degus</name>
    <name type="common">Degu</name>
    <name type="synonym">Sciurus degus</name>
    <dbReference type="NCBI Taxonomy" id="10160"/>
    <lineage>
        <taxon>Eukaryota</taxon>
        <taxon>Metazoa</taxon>
        <taxon>Chordata</taxon>
        <taxon>Craniata</taxon>
        <taxon>Vertebrata</taxon>
        <taxon>Euteleostomi</taxon>
        <taxon>Mammalia</taxon>
        <taxon>Eutheria</taxon>
        <taxon>Euarchontoglires</taxon>
        <taxon>Glires</taxon>
        <taxon>Rodentia</taxon>
        <taxon>Hystricomorpha</taxon>
        <taxon>Octodontidae</taxon>
        <taxon>Octodon</taxon>
    </lineage>
</organism>
<evidence type="ECO:0000256" key="12">
    <source>
        <dbReference type="SAM" id="SignalP"/>
    </source>
</evidence>
<name>A0A6P6ESK7_OCTDE</name>
<dbReference type="InterPro" id="IPR036179">
    <property type="entry name" value="Ig-like_dom_sf"/>
</dbReference>
<evidence type="ECO:0000256" key="1">
    <source>
        <dbReference type="ARBA" id="ARBA00004251"/>
    </source>
</evidence>
<keyword evidence="9" id="KW-0325">Glycoprotein</keyword>
<dbReference type="Proteomes" id="UP000515203">
    <property type="component" value="Unplaced"/>
</dbReference>
<dbReference type="GO" id="GO:0009897">
    <property type="term" value="C:external side of plasma membrane"/>
    <property type="evidence" value="ECO:0007669"/>
    <property type="project" value="TreeGrafter"/>
</dbReference>
<feature type="domain" description="Ig-like" evidence="13">
    <location>
        <begin position="48"/>
        <end position="138"/>
    </location>
</feature>
<dbReference type="RefSeq" id="XP_023575097.1">
    <property type="nucleotide sequence ID" value="XM_023719329.1"/>
</dbReference>
<dbReference type="InterPro" id="IPR051713">
    <property type="entry name" value="T-cell_Activation_Regulation"/>
</dbReference>
<keyword evidence="14" id="KW-1185">Reference proteome</keyword>
<keyword evidence="2" id="KW-1003">Cell membrane</keyword>
<feature type="domain" description="Ig-like" evidence="13">
    <location>
        <begin position="145"/>
        <end position="248"/>
    </location>
</feature>
<keyword evidence="5 11" id="KW-1133">Transmembrane helix</keyword>
<dbReference type="CDD" id="cd00098">
    <property type="entry name" value="IgC1"/>
    <property type="match status" value="1"/>
</dbReference>
<evidence type="ECO:0000256" key="10">
    <source>
        <dbReference type="ARBA" id="ARBA00023319"/>
    </source>
</evidence>
<feature type="chain" id="PRO_5028401127" evidence="12">
    <location>
        <begin position="33"/>
        <end position="366"/>
    </location>
</feature>
<dbReference type="SMART" id="SM00409">
    <property type="entry name" value="IG"/>
    <property type="match status" value="2"/>
</dbReference>
<evidence type="ECO:0000256" key="8">
    <source>
        <dbReference type="ARBA" id="ARBA00023170"/>
    </source>
</evidence>
<keyword evidence="8 15" id="KW-0675">Receptor</keyword>
<dbReference type="InterPro" id="IPR003599">
    <property type="entry name" value="Ig_sub"/>
</dbReference>
<dbReference type="GeneID" id="105742698"/>
<evidence type="ECO:0000256" key="2">
    <source>
        <dbReference type="ARBA" id="ARBA00022475"/>
    </source>
</evidence>
<dbReference type="GO" id="GO:0071222">
    <property type="term" value="P:cellular response to lipopolysaccharide"/>
    <property type="evidence" value="ECO:0007669"/>
    <property type="project" value="TreeGrafter"/>
</dbReference>
<evidence type="ECO:0000256" key="7">
    <source>
        <dbReference type="ARBA" id="ARBA00023157"/>
    </source>
</evidence>
<keyword evidence="10" id="KW-0393">Immunoglobulin domain</keyword>
<evidence type="ECO:0000256" key="3">
    <source>
        <dbReference type="ARBA" id="ARBA00022692"/>
    </source>
</evidence>
<dbReference type="GO" id="GO:0007166">
    <property type="term" value="P:cell surface receptor signaling pathway"/>
    <property type="evidence" value="ECO:0007669"/>
    <property type="project" value="TreeGrafter"/>
</dbReference>
<accession>A0A6P6ESK7</accession>
<reference evidence="15" key="1">
    <citation type="submission" date="2025-08" db="UniProtKB">
        <authorList>
            <consortium name="RefSeq"/>
        </authorList>
    </citation>
    <scope>IDENTIFICATION</scope>
</reference>
<dbReference type="GO" id="GO:0031295">
    <property type="term" value="P:T cell costimulation"/>
    <property type="evidence" value="ECO:0007669"/>
    <property type="project" value="TreeGrafter"/>
</dbReference>
<dbReference type="SMART" id="SM00407">
    <property type="entry name" value="IGc1"/>
    <property type="match status" value="1"/>
</dbReference>
<evidence type="ECO:0000259" key="13">
    <source>
        <dbReference type="PROSITE" id="PS50835"/>
    </source>
</evidence>
<dbReference type="InterPro" id="IPR007110">
    <property type="entry name" value="Ig-like_dom"/>
</dbReference>
<dbReference type="InterPro" id="IPR003597">
    <property type="entry name" value="Ig_C1-set"/>
</dbReference>
<keyword evidence="3 11" id="KW-0812">Transmembrane</keyword>
<dbReference type="PANTHER" id="PTHR25466:SF14">
    <property type="entry name" value="BUTYROPHILIN SUBFAMILY 2 MEMBER A2-LIKE-RELATED"/>
    <property type="match status" value="1"/>
</dbReference>
<evidence type="ECO:0000256" key="4">
    <source>
        <dbReference type="ARBA" id="ARBA00022729"/>
    </source>
</evidence>
<sequence>MDWHRRAHGPGFPVCLGAVVLLILCWAQLTSGSLKVEMPRRPLTVHVNDTVIIGCKLHGSLKLNASFVGVIWTRGVENQVFELRGDTEHVTRPGAEVSRERLQQGDASLKLPGVQLGDAGEYRCRVVVPPNMAEETVSLAVLAPPDCTLLLEQTTEKNNGSNGSHLVCQCGGFHPKDISITWENYQSVSQYQRMSTDFRTGPVIKNKDGTLNVTSYLKISSLLEDNLINYRCVVQHPSLSPSWRLNITVPVGKTNTTPLDSSGYMWILAPASIALILLVILCITIWRRYHSYHRIRRSDIEEESTVLRSVAGCPADCSHPMGDWNPSLAVYMVEFKPLCISMSSLFAVSLQCPAVPSVDMGFKYVP</sequence>
<keyword evidence="6 11" id="KW-0472">Membrane</keyword>
<proteinExistence type="predicted"/>
<dbReference type="Pfam" id="PF07686">
    <property type="entry name" value="V-set"/>
    <property type="match status" value="1"/>
</dbReference>
<feature type="transmembrane region" description="Helical" evidence="11">
    <location>
        <begin position="263"/>
        <end position="286"/>
    </location>
</feature>
<dbReference type="OrthoDB" id="9983389at2759"/>
<evidence type="ECO:0000256" key="6">
    <source>
        <dbReference type="ARBA" id="ARBA00023136"/>
    </source>
</evidence>
<dbReference type="AlphaFoldDB" id="A0A6P6ESK7"/>
<dbReference type="Gene3D" id="2.60.40.10">
    <property type="entry name" value="Immunoglobulins"/>
    <property type="match status" value="2"/>
</dbReference>
<evidence type="ECO:0000256" key="9">
    <source>
        <dbReference type="ARBA" id="ARBA00023180"/>
    </source>
</evidence>
<evidence type="ECO:0000256" key="5">
    <source>
        <dbReference type="ARBA" id="ARBA00022989"/>
    </source>
</evidence>
<dbReference type="Pfam" id="PF07654">
    <property type="entry name" value="C1-set"/>
    <property type="match status" value="1"/>
</dbReference>
<keyword evidence="4 12" id="KW-0732">Signal</keyword>
<dbReference type="GO" id="GO:0042130">
    <property type="term" value="P:negative regulation of T cell proliferation"/>
    <property type="evidence" value="ECO:0007669"/>
    <property type="project" value="TreeGrafter"/>
</dbReference>
<dbReference type="InterPro" id="IPR013106">
    <property type="entry name" value="Ig_V-set"/>
</dbReference>
<evidence type="ECO:0000313" key="14">
    <source>
        <dbReference type="Proteomes" id="UP000515203"/>
    </source>
</evidence>
<evidence type="ECO:0000256" key="11">
    <source>
        <dbReference type="SAM" id="Phobius"/>
    </source>
</evidence>
<dbReference type="PANTHER" id="PTHR25466">
    <property type="entry name" value="T-LYMPHOCYTE ACTIVATION ANTIGEN"/>
    <property type="match status" value="1"/>
</dbReference>
<gene>
    <name evidence="15" type="primary">LOC105742698</name>
</gene>
<dbReference type="SUPFAM" id="SSF48726">
    <property type="entry name" value="Immunoglobulin"/>
    <property type="match status" value="2"/>
</dbReference>
<keyword evidence="7" id="KW-1015">Disulfide bond</keyword>